<name>A0A067PZ84_9AGAM</name>
<dbReference type="PANTHER" id="PTHR13318">
    <property type="entry name" value="PARTNER OF PAIRED, ISOFORM B-RELATED"/>
    <property type="match status" value="1"/>
</dbReference>
<keyword evidence="2" id="KW-1185">Reference proteome</keyword>
<dbReference type="InterPro" id="IPR032675">
    <property type="entry name" value="LRR_dom_sf"/>
</dbReference>
<organism evidence="1 2">
    <name type="scientific">Jaapia argillacea MUCL 33604</name>
    <dbReference type="NCBI Taxonomy" id="933084"/>
    <lineage>
        <taxon>Eukaryota</taxon>
        <taxon>Fungi</taxon>
        <taxon>Dikarya</taxon>
        <taxon>Basidiomycota</taxon>
        <taxon>Agaricomycotina</taxon>
        <taxon>Agaricomycetes</taxon>
        <taxon>Agaricomycetidae</taxon>
        <taxon>Jaapiales</taxon>
        <taxon>Jaapiaceae</taxon>
        <taxon>Jaapia</taxon>
    </lineage>
</organism>
<dbReference type="GO" id="GO:0031146">
    <property type="term" value="P:SCF-dependent proteasomal ubiquitin-dependent protein catabolic process"/>
    <property type="evidence" value="ECO:0007669"/>
    <property type="project" value="TreeGrafter"/>
</dbReference>
<dbReference type="SUPFAM" id="SSF52058">
    <property type="entry name" value="L domain-like"/>
    <property type="match status" value="1"/>
</dbReference>
<evidence type="ECO:0000313" key="2">
    <source>
        <dbReference type="Proteomes" id="UP000027265"/>
    </source>
</evidence>
<evidence type="ECO:0008006" key="3">
    <source>
        <dbReference type="Google" id="ProtNLM"/>
    </source>
</evidence>
<dbReference type="AlphaFoldDB" id="A0A067PZ84"/>
<protein>
    <recommendedName>
        <fullName evidence="3">F-box domain-containing protein</fullName>
    </recommendedName>
</protein>
<dbReference type="EMBL" id="KL197721">
    <property type="protein sequence ID" value="KDQ56567.1"/>
    <property type="molecule type" value="Genomic_DNA"/>
</dbReference>
<dbReference type="GO" id="GO:0019005">
    <property type="term" value="C:SCF ubiquitin ligase complex"/>
    <property type="evidence" value="ECO:0007669"/>
    <property type="project" value="TreeGrafter"/>
</dbReference>
<evidence type="ECO:0000313" key="1">
    <source>
        <dbReference type="EMBL" id="KDQ56567.1"/>
    </source>
</evidence>
<gene>
    <name evidence="1" type="ORF">JAAARDRAFT_70311</name>
</gene>
<reference evidence="2" key="1">
    <citation type="journal article" date="2014" name="Proc. Natl. Acad. Sci. U.S.A.">
        <title>Extensive sampling of basidiomycete genomes demonstrates inadequacy of the white-rot/brown-rot paradigm for wood decay fungi.</title>
        <authorList>
            <person name="Riley R."/>
            <person name="Salamov A.A."/>
            <person name="Brown D.W."/>
            <person name="Nagy L.G."/>
            <person name="Floudas D."/>
            <person name="Held B.W."/>
            <person name="Levasseur A."/>
            <person name="Lombard V."/>
            <person name="Morin E."/>
            <person name="Otillar R."/>
            <person name="Lindquist E.A."/>
            <person name="Sun H."/>
            <person name="LaButti K.M."/>
            <person name="Schmutz J."/>
            <person name="Jabbour D."/>
            <person name="Luo H."/>
            <person name="Baker S.E."/>
            <person name="Pisabarro A.G."/>
            <person name="Walton J.D."/>
            <person name="Blanchette R.A."/>
            <person name="Henrissat B."/>
            <person name="Martin F."/>
            <person name="Cullen D."/>
            <person name="Hibbett D.S."/>
            <person name="Grigoriev I.V."/>
        </authorList>
    </citation>
    <scope>NUCLEOTIDE SEQUENCE [LARGE SCALE GENOMIC DNA]</scope>
    <source>
        <strain evidence="2">MUCL 33604</strain>
    </source>
</reference>
<dbReference type="Gene3D" id="3.80.10.10">
    <property type="entry name" value="Ribonuclease Inhibitor"/>
    <property type="match status" value="1"/>
</dbReference>
<dbReference type="Proteomes" id="UP000027265">
    <property type="component" value="Unassembled WGS sequence"/>
</dbReference>
<sequence length="412" mass="46027">MQPLAPADFKRFDTYARRVQTLYLDMREVPLGLSLITQSRDAPLLPSLQAIHLYKKGWITWNLCAERVRAAASLFLVPTLRSLDMSGTPRTALPVTDFLVDLPRECPHLEELIYEPGIASSLAFMGQLSQLRSLEICGMCGLVDTDFESLSRLRGLRSLTLYDLFAPQSSPSPPVTSSFSSLQYLTIANGNAQGVSRLLQMASTSPLQSLDIKWLKLSRLKDISIPISALLPFAESLVTLFISVGGAQNEIVRVADIRGLTKLHSLQTLYLFFPSNIQLGDIEAMGQAWPVLRNLLLRDMSMPCSFRHLAAFAAHFPSLRELDIDSLVIDDGDLPSLNSDGRAARSHPLLELKLQFVTWVERPVFDRLAKAILSIFPGLLRVDPCMELNSAVQRWKEVQRIRLLMKKGQQKA</sequence>
<accession>A0A067PZ84</accession>
<dbReference type="HOGENOM" id="CLU_667416_0_0_1"/>
<proteinExistence type="predicted"/>
<dbReference type="InParanoid" id="A0A067PZ84"/>